<feature type="non-terminal residue" evidence="1">
    <location>
        <position position="1"/>
    </location>
</feature>
<organism evidence="1">
    <name type="scientific">marine sediment metagenome</name>
    <dbReference type="NCBI Taxonomy" id="412755"/>
    <lineage>
        <taxon>unclassified sequences</taxon>
        <taxon>metagenomes</taxon>
        <taxon>ecological metagenomes</taxon>
    </lineage>
</organism>
<name>A0A0F8ZF24_9ZZZZ</name>
<gene>
    <name evidence="1" type="ORF">LCGC14_2977690</name>
</gene>
<evidence type="ECO:0000313" key="1">
    <source>
        <dbReference type="EMBL" id="KKK65084.1"/>
    </source>
</evidence>
<accession>A0A0F8ZF24</accession>
<dbReference type="AlphaFoldDB" id="A0A0F8ZF24"/>
<comment type="caution">
    <text evidence="1">The sequence shown here is derived from an EMBL/GenBank/DDBJ whole genome shotgun (WGS) entry which is preliminary data.</text>
</comment>
<dbReference type="EMBL" id="LAZR01060726">
    <property type="protein sequence ID" value="KKK65084.1"/>
    <property type="molecule type" value="Genomic_DNA"/>
</dbReference>
<reference evidence="1" key="1">
    <citation type="journal article" date="2015" name="Nature">
        <title>Complex archaea that bridge the gap between prokaryotes and eukaryotes.</title>
        <authorList>
            <person name="Spang A."/>
            <person name="Saw J.H."/>
            <person name="Jorgensen S.L."/>
            <person name="Zaremba-Niedzwiedzka K."/>
            <person name="Martijn J."/>
            <person name="Lind A.E."/>
            <person name="van Eijk R."/>
            <person name="Schleper C."/>
            <person name="Guy L."/>
            <person name="Ettema T.J."/>
        </authorList>
    </citation>
    <scope>NUCLEOTIDE SEQUENCE</scope>
</reference>
<proteinExistence type="predicted"/>
<sequence>FEWWTRKNEKWRKATNEIYGDASLSPDEKTAKSALVMLEQAKHGEDYMVRLEQAAESIGHESPFPDRVKRGIERQYAHDHIRLLQRLADDKIDVEEFKKRQTDMYAREQAQEKLHNIGYDPADKKLVRIQQKYEQAVAAAKGAFSGGGASWSKANAKIKRLEAAYNKKLAQFEKV</sequence>
<protein>
    <submittedName>
        <fullName evidence="1">Uncharacterized protein</fullName>
    </submittedName>
</protein>